<dbReference type="SUPFAM" id="SSF46565">
    <property type="entry name" value="Chaperone J-domain"/>
    <property type="match status" value="1"/>
</dbReference>
<dbReference type="InterPro" id="IPR004640">
    <property type="entry name" value="HscB"/>
</dbReference>
<organism evidence="6 7">
    <name type="scientific">Bordetella genomosp. 10</name>
    <dbReference type="NCBI Taxonomy" id="1416804"/>
    <lineage>
        <taxon>Bacteria</taxon>
        <taxon>Pseudomonadati</taxon>
        <taxon>Pseudomonadota</taxon>
        <taxon>Betaproteobacteria</taxon>
        <taxon>Burkholderiales</taxon>
        <taxon>Alcaligenaceae</taxon>
        <taxon>Bordetella</taxon>
    </lineage>
</organism>
<dbReference type="GO" id="GO:0001671">
    <property type="term" value="F:ATPase activator activity"/>
    <property type="evidence" value="ECO:0007669"/>
    <property type="project" value="InterPro"/>
</dbReference>
<evidence type="ECO:0000256" key="4">
    <source>
        <dbReference type="HAMAP-Rule" id="MF_00682"/>
    </source>
</evidence>
<accession>A0A261SE10</accession>
<dbReference type="RefSeq" id="WP_094854023.1">
    <property type="nucleotide sequence ID" value="NZ_NEVM01000002.1"/>
</dbReference>
<evidence type="ECO:0000313" key="7">
    <source>
        <dbReference type="Proteomes" id="UP000216020"/>
    </source>
</evidence>
<dbReference type="InterPro" id="IPR001623">
    <property type="entry name" value="DnaJ_domain"/>
</dbReference>
<dbReference type="NCBIfam" id="NF002935">
    <property type="entry name" value="PRK03578.1"/>
    <property type="match status" value="1"/>
</dbReference>
<dbReference type="Proteomes" id="UP000216020">
    <property type="component" value="Unassembled WGS sequence"/>
</dbReference>
<dbReference type="InterPro" id="IPR009073">
    <property type="entry name" value="HscB_oligo_C"/>
</dbReference>
<dbReference type="SUPFAM" id="SSF47144">
    <property type="entry name" value="HSC20 (HSCB), C-terminal oligomerisation domain"/>
    <property type="match status" value="1"/>
</dbReference>
<dbReference type="GO" id="GO:0051259">
    <property type="term" value="P:protein complex oligomerization"/>
    <property type="evidence" value="ECO:0007669"/>
    <property type="project" value="InterPro"/>
</dbReference>
<dbReference type="InterPro" id="IPR036869">
    <property type="entry name" value="J_dom_sf"/>
</dbReference>
<dbReference type="NCBIfam" id="TIGR00714">
    <property type="entry name" value="hscB"/>
    <property type="match status" value="1"/>
</dbReference>
<reference evidence="7" key="1">
    <citation type="submission" date="2017-05" db="EMBL/GenBank/DDBJ databases">
        <title>Complete and WGS of Bordetella genogroups.</title>
        <authorList>
            <person name="Spilker T."/>
            <person name="Lipuma J."/>
        </authorList>
    </citation>
    <scope>NUCLEOTIDE SEQUENCE [LARGE SCALE GENOMIC DNA]</scope>
    <source>
        <strain evidence="7">AU16122</strain>
    </source>
</reference>
<dbReference type="GO" id="GO:1990230">
    <property type="term" value="C:iron-sulfur cluster transfer complex"/>
    <property type="evidence" value="ECO:0007669"/>
    <property type="project" value="TreeGrafter"/>
</dbReference>
<gene>
    <name evidence="4" type="primary">hscB</name>
    <name evidence="6" type="ORF">CAL29_11390</name>
</gene>
<dbReference type="OrthoDB" id="287587at2"/>
<evidence type="ECO:0000259" key="5">
    <source>
        <dbReference type="PROSITE" id="PS50076"/>
    </source>
</evidence>
<keyword evidence="2 4" id="KW-0143">Chaperone</keyword>
<keyword evidence="7" id="KW-1185">Reference proteome</keyword>
<dbReference type="PANTHER" id="PTHR14021">
    <property type="entry name" value="IRON-SULFUR CLUSTER CO-CHAPERONE PROTEIN HSCB"/>
    <property type="match status" value="1"/>
</dbReference>
<dbReference type="GO" id="GO:0006457">
    <property type="term" value="P:protein folding"/>
    <property type="evidence" value="ECO:0007669"/>
    <property type="project" value="UniProtKB-UniRule"/>
</dbReference>
<dbReference type="GO" id="GO:0044571">
    <property type="term" value="P:[2Fe-2S] cluster assembly"/>
    <property type="evidence" value="ECO:0007669"/>
    <property type="project" value="InterPro"/>
</dbReference>
<evidence type="ECO:0000256" key="2">
    <source>
        <dbReference type="ARBA" id="ARBA00023186"/>
    </source>
</evidence>
<dbReference type="PROSITE" id="PS50076">
    <property type="entry name" value="DNAJ_2"/>
    <property type="match status" value="1"/>
</dbReference>
<dbReference type="Gene3D" id="1.20.1280.20">
    <property type="entry name" value="HscB, C-terminal domain"/>
    <property type="match status" value="1"/>
</dbReference>
<dbReference type="InterPro" id="IPR036386">
    <property type="entry name" value="HscB_C_sf"/>
</dbReference>
<evidence type="ECO:0000256" key="1">
    <source>
        <dbReference type="ARBA" id="ARBA00010476"/>
    </source>
</evidence>
<dbReference type="SMART" id="SM00271">
    <property type="entry name" value="DnaJ"/>
    <property type="match status" value="1"/>
</dbReference>
<proteinExistence type="inferred from homology"/>
<protein>
    <recommendedName>
        <fullName evidence="4">Co-chaperone protein HscB homolog</fullName>
    </recommendedName>
</protein>
<dbReference type="AlphaFoldDB" id="A0A261SE10"/>
<evidence type="ECO:0000313" key="6">
    <source>
        <dbReference type="EMBL" id="OZI35030.1"/>
    </source>
</evidence>
<dbReference type="Gene3D" id="1.10.287.110">
    <property type="entry name" value="DnaJ domain"/>
    <property type="match status" value="1"/>
</dbReference>
<dbReference type="PANTHER" id="PTHR14021:SF15">
    <property type="entry name" value="IRON-SULFUR CLUSTER CO-CHAPERONE PROTEIN HSCB"/>
    <property type="match status" value="1"/>
</dbReference>
<dbReference type="Pfam" id="PF07743">
    <property type="entry name" value="HSCB_C"/>
    <property type="match status" value="1"/>
</dbReference>
<feature type="domain" description="J" evidence="5">
    <location>
        <begin position="5"/>
        <end position="79"/>
    </location>
</feature>
<dbReference type="EMBL" id="NEVM01000002">
    <property type="protein sequence ID" value="OZI35030.1"/>
    <property type="molecule type" value="Genomic_DNA"/>
</dbReference>
<dbReference type="HAMAP" id="MF_00682">
    <property type="entry name" value="HscB"/>
    <property type="match status" value="1"/>
</dbReference>
<comment type="similarity">
    <text evidence="1 4">Belongs to the HscB family.</text>
</comment>
<evidence type="ECO:0000256" key="3">
    <source>
        <dbReference type="ARBA" id="ARBA00025596"/>
    </source>
</evidence>
<dbReference type="GO" id="GO:0051087">
    <property type="term" value="F:protein-folding chaperone binding"/>
    <property type="evidence" value="ECO:0007669"/>
    <property type="project" value="InterPro"/>
</dbReference>
<sequence length="177" mass="19782">MAADDHFSLFGLPACFALDAQALEQSWRAVAAQVHPDRYATASPAEKRVAMQWAARANEAYRTLRDPLLRARYLCERAGVDLQTESNTSMDRAFLMQQMEWREMLDEARADRDNAHAFDALRAELAQAESAMQETLADLLDTRGDHAAAGAKVREWMFVRKMGQEVAQAAQSGHPAD</sequence>
<name>A0A261SE10_9BORD</name>
<comment type="caution">
    <text evidence="6">The sequence shown here is derived from an EMBL/GenBank/DDBJ whole genome shotgun (WGS) entry which is preliminary data.</text>
</comment>
<comment type="function">
    <text evidence="3 4">Co-chaperone involved in the maturation of iron-sulfur cluster-containing proteins. Seems to help targeting proteins to be folded toward HscA.</text>
</comment>
<comment type="subunit">
    <text evidence="4">Interacts with HscA and stimulates its ATPase activity.</text>
</comment>